<feature type="transmembrane region" description="Helical" evidence="2">
    <location>
        <begin position="146"/>
        <end position="165"/>
    </location>
</feature>
<feature type="transmembrane region" description="Helical" evidence="2">
    <location>
        <begin position="408"/>
        <end position="427"/>
    </location>
</feature>
<feature type="transmembrane region" description="Helical" evidence="2">
    <location>
        <begin position="80"/>
        <end position="99"/>
    </location>
</feature>
<feature type="transmembrane region" description="Helical" evidence="2">
    <location>
        <begin position="105"/>
        <end position="125"/>
    </location>
</feature>
<evidence type="ECO:0000313" key="3">
    <source>
        <dbReference type="EMBL" id="QBE48334.1"/>
    </source>
</evidence>
<keyword evidence="2" id="KW-0472">Membrane</keyword>
<dbReference type="GO" id="GO:0005886">
    <property type="term" value="C:plasma membrane"/>
    <property type="evidence" value="ECO:0007669"/>
    <property type="project" value="TreeGrafter"/>
</dbReference>
<keyword evidence="4" id="KW-1185">Reference proteome</keyword>
<dbReference type="Proteomes" id="UP000289260">
    <property type="component" value="Chromosome"/>
</dbReference>
<reference evidence="3 4" key="1">
    <citation type="submission" date="2019-02" db="EMBL/GenBank/DDBJ databases">
        <authorList>
            <person name="Sun L."/>
            <person name="Pan D."/>
            <person name="Wu X."/>
        </authorList>
    </citation>
    <scope>NUCLEOTIDE SEQUENCE [LARGE SCALE GENOMIC DNA]</scope>
    <source>
        <strain evidence="3 4">JW-1</strain>
    </source>
</reference>
<dbReference type="EMBL" id="CP035806">
    <property type="protein sequence ID" value="QBE48334.1"/>
    <property type="molecule type" value="Genomic_DNA"/>
</dbReference>
<dbReference type="RefSeq" id="WP_130109472.1">
    <property type="nucleotide sequence ID" value="NZ_CP035806.1"/>
</dbReference>
<gene>
    <name evidence="3" type="ORF">EVS81_05350</name>
</gene>
<feature type="transmembrane region" description="Helical" evidence="2">
    <location>
        <begin position="303"/>
        <end position="323"/>
    </location>
</feature>
<feature type="transmembrane region" description="Helical" evidence="2">
    <location>
        <begin position="12"/>
        <end position="34"/>
    </location>
</feature>
<feature type="transmembrane region" description="Helical" evidence="2">
    <location>
        <begin position="240"/>
        <end position="266"/>
    </location>
</feature>
<dbReference type="InterPro" id="IPR039672">
    <property type="entry name" value="MFS_2"/>
</dbReference>
<evidence type="ECO:0000313" key="4">
    <source>
        <dbReference type="Proteomes" id="UP000289260"/>
    </source>
</evidence>
<dbReference type="GO" id="GO:0008643">
    <property type="term" value="P:carbohydrate transport"/>
    <property type="evidence" value="ECO:0007669"/>
    <property type="project" value="InterPro"/>
</dbReference>
<feature type="transmembrane region" description="Helical" evidence="2">
    <location>
        <begin position="272"/>
        <end position="291"/>
    </location>
</feature>
<sequence length="535" mass="56110">MSRLSRSVVSRYAIGSLATGGFATLPGLVLVYYLTDSLGVTALAAGAIVTLAKVWDVLIDPVIGGLSDRALARSGSRRGPMLLGAIGLPIAFVLTFAVPSGFAPAAAAAWVLVAFVAAATFFSFFQVPYIALPAELTDGYSERTRLLTWRVVVLTLAILLFGAGGPELRGLFPEDPLLGYLVMAVGAAIVLAAGLFIAATVAPRGAPATIPSGAVAPRQGLLAHYRAGAAVLRESQPFRALLATFMLQGLATGLMLAGAQFVAAWILRDEGAVTVLFAALIAPALLVAPLWRRIADRLGKERAFRLASLLFLLAAAVLAGMIWLPGWWIVGPVALAGAAYAGMQSLPMAMLPDVIGFDAARTRATDATAGPRRPGAAPPSRADAPEGSQQGDSRAGVFGGVWTAGETAGMALGATVLTAVLALTGYVESTAGAVVQQPAAAITGIAVSFSLLPAALMLLSLLALGRYRLREADLRERGVRREDPGPQDPREQDPREQRPREQDPREQDPREQSPREQSPREQDPREQRPRPGDSP</sequence>
<feature type="transmembrane region" description="Helical" evidence="2">
    <location>
        <begin position="40"/>
        <end position="59"/>
    </location>
</feature>
<accession>A0A4P6KFU2</accession>
<proteinExistence type="predicted"/>
<dbReference type="AlphaFoldDB" id="A0A4P6KFU2"/>
<evidence type="ECO:0000256" key="2">
    <source>
        <dbReference type="SAM" id="Phobius"/>
    </source>
</evidence>
<feature type="region of interest" description="Disordered" evidence="1">
    <location>
        <begin position="365"/>
        <end position="396"/>
    </location>
</feature>
<feature type="region of interest" description="Disordered" evidence="1">
    <location>
        <begin position="478"/>
        <end position="535"/>
    </location>
</feature>
<keyword evidence="2" id="KW-1133">Transmembrane helix</keyword>
<feature type="transmembrane region" description="Helical" evidence="2">
    <location>
        <begin position="329"/>
        <end position="351"/>
    </location>
</feature>
<dbReference type="SUPFAM" id="SSF103473">
    <property type="entry name" value="MFS general substrate transporter"/>
    <property type="match status" value="1"/>
</dbReference>
<dbReference type="GO" id="GO:0015293">
    <property type="term" value="F:symporter activity"/>
    <property type="evidence" value="ECO:0007669"/>
    <property type="project" value="InterPro"/>
</dbReference>
<dbReference type="Gene3D" id="1.20.1250.20">
    <property type="entry name" value="MFS general substrate transporter like domains"/>
    <property type="match status" value="1"/>
</dbReference>
<keyword evidence="2" id="KW-0812">Transmembrane</keyword>
<protein>
    <submittedName>
        <fullName evidence="3">MFS transporter</fullName>
    </submittedName>
</protein>
<evidence type="ECO:0000256" key="1">
    <source>
        <dbReference type="SAM" id="MobiDB-lite"/>
    </source>
</evidence>
<feature type="transmembrane region" description="Helical" evidence="2">
    <location>
        <begin position="439"/>
        <end position="465"/>
    </location>
</feature>
<name>A0A4P6KFU2_9MICO</name>
<organism evidence="3 4">
    <name type="scientific">Leucobacter triazinivorans</name>
    <dbReference type="NCBI Taxonomy" id="1784719"/>
    <lineage>
        <taxon>Bacteria</taxon>
        <taxon>Bacillati</taxon>
        <taxon>Actinomycetota</taxon>
        <taxon>Actinomycetes</taxon>
        <taxon>Micrococcales</taxon>
        <taxon>Microbacteriaceae</taxon>
        <taxon>Leucobacter</taxon>
    </lineage>
</organism>
<dbReference type="Pfam" id="PF13347">
    <property type="entry name" value="MFS_2"/>
    <property type="match status" value="2"/>
</dbReference>
<dbReference type="OrthoDB" id="3717977at2"/>
<feature type="compositionally biased region" description="Low complexity" evidence="1">
    <location>
        <begin position="365"/>
        <end position="382"/>
    </location>
</feature>
<dbReference type="InterPro" id="IPR036259">
    <property type="entry name" value="MFS_trans_sf"/>
</dbReference>
<dbReference type="PANTHER" id="PTHR11328">
    <property type="entry name" value="MAJOR FACILITATOR SUPERFAMILY DOMAIN-CONTAINING PROTEIN"/>
    <property type="match status" value="1"/>
</dbReference>
<dbReference type="PANTHER" id="PTHR11328:SF24">
    <property type="entry name" value="MAJOR FACILITATOR SUPERFAMILY (MFS) PROFILE DOMAIN-CONTAINING PROTEIN"/>
    <property type="match status" value="1"/>
</dbReference>
<dbReference type="KEGG" id="ltr:EVS81_05350"/>
<feature type="transmembrane region" description="Helical" evidence="2">
    <location>
        <begin position="177"/>
        <end position="202"/>
    </location>
</feature>